<evidence type="ECO:0000313" key="1">
    <source>
        <dbReference type="EMBL" id="KPQ11486.1"/>
    </source>
</evidence>
<accession>A0A0P7X8J4</accession>
<dbReference type="AlphaFoldDB" id="A0A0P7X8J4"/>
<keyword evidence="4" id="KW-1185">Reference proteome</keyword>
<protein>
    <submittedName>
        <fullName evidence="1">Uncharacterized protein</fullName>
    </submittedName>
</protein>
<reference evidence="1 3" key="1">
    <citation type="submission" date="2015-09" db="EMBL/GenBank/DDBJ databases">
        <title>Identification and resolution of microdiversity through metagenomic sequencing of parallel consortia.</title>
        <authorList>
            <person name="Nelson W.C."/>
            <person name="Romine M.F."/>
            <person name="Lindemann S.R."/>
        </authorList>
    </citation>
    <scope>NUCLEOTIDE SEQUENCE [LARGE SCALE GENOMIC DNA]</scope>
    <source>
        <strain evidence="1">HL-109</strain>
    </source>
</reference>
<evidence type="ECO:0000313" key="4">
    <source>
        <dbReference type="Proteomes" id="UP000182800"/>
    </source>
</evidence>
<evidence type="ECO:0000313" key="2">
    <source>
        <dbReference type="EMBL" id="SCC82393.1"/>
    </source>
</evidence>
<dbReference type="RefSeq" id="WP_074445893.1">
    <property type="nucleotide sequence ID" value="NZ_FMBM01000002.1"/>
</dbReference>
<dbReference type="STRING" id="1653334.GA0071312_3384"/>
<dbReference type="EMBL" id="LJSX01000007">
    <property type="protein sequence ID" value="KPQ11486.1"/>
    <property type="molecule type" value="Genomic_DNA"/>
</dbReference>
<evidence type="ECO:0000313" key="3">
    <source>
        <dbReference type="Proteomes" id="UP000050497"/>
    </source>
</evidence>
<sequence length="115" mass="12128">MRRAFAAFGFITLAGALVTSFTLVSTTESRAFIGDRATFVIPASEGYGIADCLTGGETCGDIVAQAWCEAHGYGAVREYGEIRREMMGGFADIGAIMSDGAARTQSRPLMIACSQ</sequence>
<name>A0A0P7X8J4_9HYPH</name>
<comment type="caution">
    <text evidence="1">The sequence shown here is derived from an EMBL/GenBank/DDBJ whole genome shotgun (WGS) entry which is preliminary data.</text>
</comment>
<gene>
    <name evidence="2" type="ORF">GA0071312_3384</name>
    <name evidence="1" type="ORF">HLUCCO17_06155</name>
</gene>
<proteinExistence type="predicted"/>
<dbReference type="Proteomes" id="UP000182800">
    <property type="component" value="Unassembled WGS sequence"/>
</dbReference>
<dbReference type="EMBL" id="FMBM01000002">
    <property type="protein sequence ID" value="SCC82393.1"/>
    <property type="molecule type" value="Genomic_DNA"/>
</dbReference>
<dbReference type="Proteomes" id="UP000050497">
    <property type="component" value="Unassembled WGS sequence"/>
</dbReference>
<reference evidence="2 4" key="2">
    <citation type="submission" date="2016-08" db="EMBL/GenBank/DDBJ databases">
        <authorList>
            <person name="Varghese N."/>
            <person name="Submissions Spin"/>
        </authorList>
    </citation>
    <scope>NUCLEOTIDE SEQUENCE [LARGE SCALE GENOMIC DNA]</scope>
    <source>
        <strain evidence="2 4">HL-109</strain>
    </source>
</reference>
<dbReference type="OrthoDB" id="9150143at2"/>
<organism evidence="1 3">
    <name type="scientific">Saliniramus fredricksonii</name>
    <dbReference type="NCBI Taxonomy" id="1653334"/>
    <lineage>
        <taxon>Bacteria</taxon>
        <taxon>Pseudomonadati</taxon>
        <taxon>Pseudomonadota</taxon>
        <taxon>Alphaproteobacteria</taxon>
        <taxon>Hyphomicrobiales</taxon>
        <taxon>Salinarimonadaceae</taxon>
        <taxon>Saliniramus</taxon>
    </lineage>
</organism>